<dbReference type="InterPro" id="IPR014133">
    <property type="entry name" value="Cry_DASH"/>
</dbReference>
<gene>
    <name evidence="9" type="ORF">CU098_002195</name>
</gene>
<name>A0A367J8W7_RHIST</name>
<feature type="binding site" evidence="5">
    <location>
        <begin position="273"/>
        <end position="277"/>
    </location>
    <ligand>
        <name>FAD</name>
        <dbReference type="ChEBI" id="CHEBI:57692"/>
    </ligand>
</feature>
<dbReference type="EMBL" id="PJQM01003953">
    <property type="protein sequence ID" value="RCH86356.1"/>
    <property type="molecule type" value="Genomic_DNA"/>
</dbReference>
<keyword evidence="2 5" id="KW-0285">Flavoprotein</keyword>
<dbReference type="Pfam" id="PF03441">
    <property type="entry name" value="FAD_binding_7"/>
    <property type="match status" value="1"/>
</dbReference>
<feature type="site" description="Electron transfer via tryptophanyl radical" evidence="6">
    <location>
        <position position="456"/>
    </location>
</feature>
<dbReference type="InterPro" id="IPR014729">
    <property type="entry name" value="Rossmann-like_a/b/a_fold"/>
</dbReference>
<evidence type="ECO:0000256" key="4">
    <source>
        <dbReference type="ARBA" id="ARBA00022991"/>
    </source>
</evidence>
<dbReference type="InterPro" id="IPR036155">
    <property type="entry name" value="Crypto/Photolyase_N_sf"/>
</dbReference>
<dbReference type="PROSITE" id="PS51645">
    <property type="entry name" value="PHR_CRY_ALPHA_BETA"/>
    <property type="match status" value="1"/>
</dbReference>
<dbReference type="SUPFAM" id="SSF48173">
    <property type="entry name" value="Cryptochrome/photolyase FAD-binding domain"/>
    <property type="match status" value="1"/>
</dbReference>
<dbReference type="PANTHER" id="PTHR11455:SF22">
    <property type="entry name" value="CRYPTOCHROME DASH"/>
    <property type="match status" value="1"/>
</dbReference>
<dbReference type="Gene3D" id="1.10.579.10">
    <property type="entry name" value="DNA Cyclobutane Dipyrimidine Photolyase, subunit A, domain 3"/>
    <property type="match status" value="1"/>
</dbReference>
<keyword evidence="10" id="KW-1185">Reference proteome</keyword>
<feature type="non-terminal residue" evidence="9">
    <location>
        <position position="519"/>
    </location>
</feature>
<comment type="cofactor">
    <cofactor evidence="5 7">
        <name>FAD</name>
        <dbReference type="ChEBI" id="CHEBI:57692"/>
    </cofactor>
    <text evidence="5 7">Binds 1 FAD per subunit.</text>
</comment>
<protein>
    <recommendedName>
        <fullName evidence="7">Cryptochrome DASH</fullName>
    </recommendedName>
</protein>
<evidence type="ECO:0000256" key="6">
    <source>
        <dbReference type="PIRSR" id="PIRSR602081-2"/>
    </source>
</evidence>
<reference evidence="9 10" key="1">
    <citation type="journal article" date="2018" name="G3 (Bethesda)">
        <title>Phylogenetic and Phylogenomic Definition of Rhizopus Species.</title>
        <authorList>
            <person name="Gryganskyi A.P."/>
            <person name="Golan J."/>
            <person name="Dolatabadi S."/>
            <person name="Mondo S."/>
            <person name="Robb S."/>
            <person name="Idnurm A."/>
            <person name="Muszewska A."/>
            <person name="Steczkiewicz K."/>
            <person name="Masonjones S."/>
            <person name="Liao H.L."/>
            <person name="Gajdeczka M.T."/>
            <person name="Anike F."/>
            <person name="Vuek A."/>
            <person name="Anishchenko I.M."/>
            <person name="Voigt K."/>
            <person name="de Hoog G.S."/>
            <person name="Smith M.E."/>
            <person name="Heitman J."/>
            <person name="Vilgalys R."/>
            <person name="Stajich J.E."/>
        </authorList>
    </citation>
    <scope>NUCLEOTIDE SEQUENCE [LARGE SCALE GENOMIC DNA]</scope>
    <source>
        <strain evidence="9 10">LSU 92-RS-03</strain>
    </source>
</reference>
<evidence type="ECO:0000256" key="3">
    <source>
        <dbReference type="ARBA" id="ARBA00022827"/>
    </source>
</evidence>
<evidence type="ECO:0000256" key="5">
    <source>
        <dbReference type="PIRSR" id="PIRSR602081-1"/>
    </source>
</evidence>
<dbReference type="GO" id="GO:0000719">
    <property type="term" value="P:photoreactive repair"/>
    <property type="evidence" value="ECO:0007669"/>
    <property type="project" value="TreeGrafter"/>
</dbReference>
<organism evidence="9 10">
    <name type="scientific">Rhizopus stolonifer</name>
    <name type="common">Rhizopus nigricans</name>
    <dbReference type="NCBI Taxonomy" id="4846"/>
    <lineage>
        <taxon>Eukaryota</taxon>
        <taxon>Fungi</taxon>
        <taxon>Fungi incertae sedis</taxon>
        <taxon>Mucoromycota</taxon>
        <taxon>Mucoromycotina</taxon>
        <taxon>Mucoromycetes</taxon>
        <taxon>Mucorales</taxon>
        <taxon>Mucorineae</taxon>
        <taxon>Rhizopodaceae</taxon>
        <taxon>Rhizopus</taxon>
    </lineage>
</organism>
<dbReference type="InterPro" id="IPR005101">
    <property type="entry name" value="Cryptochr/Photolyase_FAD-bd"/>
</dbReference>
<dbReference type="InterPro" id="IPR036134">
    <property type="entry name" value="Crypto/Photolyase_FAD-like_sf"/>
</dbReference>
<dbReference type="Gene3D" id="1.25.40.80">
    <property type="match status" value="1"/>
</dbReference>
<feature type="domain" description="Photolyase/cryptochrome alpha/beta" evidence="8">
    <location>
        <begin position="4"/>
        <end position="156"/>
    </location>
</feature>
<dbReference type="GO" id="GO:0003904">
    <property type="term" value="F:deoxyribodipyrimidine photo-lyase activity"/>
    <property type="evidence" value="ECO:0007669"/>
    <property type="project" value="TreeGrafter"/>
</dbReference>
<comment type="function">
    <text evidence="7">May have a photoreceptor function.</text>
</comment>
<evidence type="ECO:0000256" key="7">
    <source>
        <dbReference type="RuleBase" id="RU367151"/>
    </source>
</evidence>
<evidence type="ECO:0000313" key="9">
    <source>
        <dbReference type="EMBL" id="RCH86356.1"/>
    </source>
</evidence>
<dbReference type="GO" id="GO:0071949">
    <property type="term" value="F:FAD binding"/>
    <property type="evidence" value="ECO:0007669"/>
    <property type="project" value="TreeGrafter"/>
</dbReference>
<comment type="similarity">
    <text evidence="1 7">Belongs to the DNA photolyase class-1 family.</text>
</comment>
<dbReference type="Pfam" id="PF00875">
    <property type="entry name" value="DNA_photolyase"/>
    <property type="match status" value="1"/>
</dbReference>
<feature type="site" description="Electron transfer via tryptophanyl radical" evidence="6">
    <location>
        <position position="433"/>
    </location>
</feature>
<dbReference type="AlphaFoldDB" id="A0A367J8W7"/>
<proteinExistence type="inferred from homology"/>
<dbReference type="SUPFAM" id="SSF52425">
    <property type="entry name" value="Cryptochrome/photolyase, N-terminal domain"/>
    <property type="match status" value="1"/>
</dbReference>
<dbReference type="InterPro" id="IPR002081">
    <property type="entry name" value="Cryptochrome/DNA_photolyase_1"/>
</dbReference>
<dbReference type="STRING" id="4846.A0A367J8W7"/>
<keyword evidence="4 7" id="KW-0157">Chromophore</keyword>
<evidence type="ECO:0000256" key="1">
    <source>
        <dbReference type="ARBA" id="ARBA00005862"/>
    </source>
</evidence>
<keyword evidence="3 5" id="KW-0274">FAD</keyword>
<feature type="binding site" evidence="5">
    <location>
        <begin position="446"/>
        <end position="448"/>
    </location>
    <ligand>
        <name>FAD</name>
        <dbReference type="ChEBI" id="CHEBI:57692"/>
    </ligand>
</feature>
<evidence type="ECO:0000259" key="8">
    <source>
        <dbReference type="PROSITE" id="PS51645"/>
    </source>
</evidence>
<feature type="binding site" evidence="5">
    <location>
        <position position="260"/>
    </location>
    <ligand>
        <name>FAD</name>
        <dbReference type="ChEBI" id="CHEBI:57692"/>
    </ligand>
</feature>
<comment type="caution">
    <text evidence="9">The sequence shown here is derived from an EMBL/GenBank/DDBJ whole genome shotgun (WGS) entry which is preliminary data.</text>
</comment>
<dbReference type="InterPro" id="IPR006050">
    <property type="entry name" value="DNA_photolyase_N"/>
</dbReference>
<dbReference type="Gene3D" id="3.40.50.620">
    <property type="entry name" value="HUPs"/>
    <property type="match status" value="1"/>
</dbReference>
<dbReference type="OrthoDB" id="435881at2759"/>
<accession>A0A367J8W7</accession>
<dbReference type="NCBIfam" id="TIGR02765">
    <property type="entry name" value="crypto_DASH"/>
    <property type="match status" value="1"/>
</dbReference>
<evidence type="ECO:0000313" key="10">
    <source>
        <dbReference type="Proteomes" id="UP000253551"/>
    </source>
</evidence>
<feature type="binding site" evidence="5">
    <location>
        <begin position="324"/>
        <end position="331"/>
    </location>
    <ligand>
        <name>FAD</name>
        <dbReference type="ChEBI" id="CHEBI:57692"/>
    </ligand>
</feature>
<dbReference type="Proteomes" id="UP000253551">
    <property type="component" value="Unassembled WGS sequence"/>
</dbReference>
<feature type="site" description="Electron transfer via tryptophanyl radical" evidence="6">
    <location>
        <position position="380"/>
    </location>
</feature>
<dbReference type="GO" id="GO:0003684">
    <property type="term" value="F:damaged DNA binding"/>
    <property type="evidence" value="ECO:0007669"/>
    <property type="project" value="TreeGrafter"/>
</dbReference>
<comment type="cofactor">
    <cofactor evidence="7">
        <name>(6R)-5,10-methylene-5,6,7,8-tetrahydrofolate</name>
        <dbReference type="ChEBI" id="CHEBI:15636"/>
    </cofactor>
    <text evidence="7">Binds 1 5,10-methenyltetrahydrofolate (MTHF) per subunit.</text>
</comment>
<sequence length="519" mass="61580">MSSSINICFFRNILRVHDNQSLHAALKGNAHLLPVVCIDPRMIDITLLNNKVHQKFKVPKTYYFKFDRVSDFRAHFLYETILALKEELKKRHTDLMILYGKPEEMFPRLKEHLAENNLKLDKIHTNKEYAYEELLVEKDLSKAMDDDVVYHHDALMVNPEDLDFAGEHTYKVYTHFRKRIEKMTDPVRPPLEIPDKLPSFPSIAWEFDHAKQGEAFLKELYEHVPIKKDERTAFPWKGGEQSALERLHQYLFKSDGVANYKHTRNGLIGTEYSTKFSAFLANGCLSPRVIWHEMDRFDKEENRKRKRSIKSQSDDDGVYWVKFELLWRDFFRMLTVGYGTRIFMLHGFRNLENPNIAKEDAKKKVDEKPRPKNSYVDKVWRSDDEQFKKWKEGDTGIPFVDASMRELKYTGFMNNRGRQNVASFLAKDLEIDWRIGAEYFEYMLRDHDVYSNYGNWQYVAGVGCDPREGFRHFNILKQGLDYDKDGDYIKLWCPELAKLPIKYLHCPWLMSEEEQTKYN</sequence>
<dbReference type="PANTHER" id="PTHR11455">
    <property type="entry name" value="CRYPTOCHROME"/>
    <property type="match status" value="1"/>
</dbReference>
<evidence type="ECO:0000256" key="2">
    <source>
        <dbReference type="ARBA" id="ARBA00022630"/>
    </source>
</evidence>